<proteinExistence type="predicted"/>
<dbReference type="EMBL" id="QWIS01000014">
    <property type="protein sequence ID" value="RMZ16055.1"/>
    <property type="molecule type" value="Genomic_DNA"/>
</dbReference>
<organism evidence="1 2">
    <name type="scientific">Hortaea werneckii</name>
    <name type="common">Black yeast</name>
    <name type="synonym">Cladosporium werneckii</name>
    <dbReference type="NCBI Taxonomy" id="91943"/>
    <lineage>
        <taxon>Eukaryota</taxon>
        <taxon>Fungi</taxon>
        <taxon>Dikarya</taxon>
        <taxon>Ascomycota</taxon>
        <taxon>Pezizomycotina</taxon>
        <taxon>Dothideomycetes</taxon>
        <taxon>Dothideomycetidae</taxon>
        <taxon>Mycosphaerellales</taxon>
        <taxon>Teratosphaeriaceae</taxon>
        <taxon>Hortaea</taxon>
    </lineage>
</organism>
<dbReference type="Proteomes" id="UP000280598">
    <property type="component" value="Unassembled WGS sequence"/>
</dbReference>
<evidence type="ECO:0000313" key="2">
    <source>
        <dbReference type="Proteomes" id="UP000280598"/>
    </source>
</evidence>
<dbReference type="AlphaFoldDB" id="A0A3M7HSP1"/>
<name>A0A3M7HSP1_HORWE</name>
<feature type="non-terminal residue" evidence="1">
    <location>
        <position position="1"/>
    </location>
</feature>
<dbReference type="VEuPathDB" id="FungiDB:BTJ68_03087"/>
<gene>
    <name evidence="1" type="ORF">D0860_01290</name>
</gene>
<accession>A0A3M7HSP1</accession>
<evidence type="ECO:0000313" key="1">
    <source>
        <dbReference type="EMBL" id="RMZ16055.1"/>
    </source>
</evidence>
<protein>
    <submittedName>
        <fullName evidence="1">Uncharacterized protein</fullName>
    </submittedName>
</protein>
<comment type="caution">
    <text evidence="1">The sequence shown here is derived from an EMBL/GenBank/DDBJ whole genome shotgun (WGS) entry which is preliminary data.</text>
</comment>
<sequence>LKEFKIVLDLASPFIAIEPTASIVVGVLRAITVMAITLASTKPDLADSIATILEQMLYINNYDTLGQKADRLNIH</sequence>
<reference evidence="1 2" key="1">
    <citation type="journal article" date="2018" name="BMC Genomics">
        <title>Genomic evidence for intraspecific hybridization in a clonal and extremely halotolerant yeast.</title>
        <authorList>
            <person name="Gostincar C."/>
            <person name="Stajich J.E."/>
            <person name="Zupancic J."/>
            <person name="Zalar P."/>
            <person name="Gunde-Cimerman N."/>
        </authorList>
    </citation>
    <scope>NUCLEOTIDE SEQUENCE [LARGE SCALE GENOMIC DNA]</scope>
    <source>
        <strain evidence="1 2">EXF-562</strain>
    </source>
</reference>